<feature type="domain" description="Pyrroline-5-carboxylate reductase dimerisation" evidence="2">
    <location>
        <begin position="14"/>
        <end position="93"/>
    </location>
</feature>
<dbReference type="Proteomes" id="UP000281647">
    <property type="component" value="Unassembled WGS sequence"/>
</dbReference>
<comment type="caution">
    <text evidence="3">The sequence shown here is derived from an EMBL/GenBank/DDBJ whole genome shotgun (WGS) entry which is preliminary data.</text>
</comment>
<feature type="region of interest" description="Disordered" evidence="1">
    <location>
        <begin position="95"/>
        <end position="117"/>
    </location>
</feature>
<dbReference type="Gene3D" id="1.10.3730.10">
    <property type="entry name" value="ProC C-terminal domain-like"/>
    <property type="match status" value="1"/>
</dbReference>
<reference evidence="3 4" key="1">
    <citation type="submission" date="2018-11" db="EMBL/GenBank/DDBJ databases">
        <title>Pseudaminobacter arsenicus sp. nov., an arsenic-resistant bacterium isolated from arsenic-rich aquifers.</title>
        <authorList>
            <person name="Mu Y."/>
        </authorList>
    </citation>
    <scope>NUCLEOTIDE SEQUENCE [LARGE SCALE GENOMIC DNA]</scope>
    <source>
        <strain evidence="3 4">CB3</strain>
    </source>
</reference>
<dbReference type="SUPFAM" id="SSF48179">
    <property type="entry name" value="6-phosphogluconate dehydrogenase C-terminal domain-like"/>
    <property type="match status" value="1"/>
</dbReference>
<name>A0A432V2L2_9HYPH</name>
<dbReference type="InterPro" id="IPR029036">
    <property type="entry name" value="P5CR_dimer"/>
</dbReference>
<proteinExistence type="predicted"/>
<evidence type="ECO:0000313" key="3">
    <source>
        <dbReference type="EMBL" id="RUM96340.1"/>
    </source>
</evidence>
<protein>
    <recommendedName>
        <fullName evidence="2">Pyrroline-5-carboxylate reductase dimerisation domain-containing protein</fullName>
    </recommendedName>
</protein>
<dbReference type="EMBL" id="RKST01000020">
    <property type="protein sequence ID" value="RUM96340.1"/>
    <property type="molecule type" value="Genomic_DNA"/>
</dbReference>
<keyword evidence="4" id="KW-1185">Reference proteome</keyword>
<evidence type="ECO:0000259" key="2">
    <source>
        <dbReference type="Pfam" id="PF14748"/>
    </source>
</evidence>
<evidence type="ECO:0000313" key="4">
    <source>
        <dbReference type="Proteomes" id="UP000281647"/>
    </source>
</evidence>
<dbReference type="AlphaFoldDB" id="A0A432V2L2"/>
<evidence type="ECO:0000256" key="1">
    <source>
        <dbReference type="SAM" id="MobiDB-lite"/>
    </source>
</evidence>
<dbReference type="Pfam" id="PF14748">
    <property type="entry name" value="P5CR_dimer"/>
    <property type="match status" value="1"/>
</dbReference>
<dbReference type="OrthoDB" id="8418678at2"/>
<organism evidence="3 4">
    <name type="scientific">Borborobacter arsenicus</name>
    <dbReference type="NCBI Taxonomy" id="1851146"/>
    <lineage>
        <taxon>Bacteria</taxon>
        <taxon>Pseudomonadati</taxon>
        <taxon>Pseudomonadota</taxon>
        <taxon>Alphaproteobacteria</taxon>
        <taxon>Hyphomicrobiales</taxon>
        <taxon>Phyllobacteriaceae</taxon>
        <taxon>Borborobacter</taxon>
    </lineage>
</organism>
<sequence>MSSITQPDRNRDRSGAAFPTLLSEALIARTITQGLPYAFAERAAKGVVAGANQLFAKQDQRDRSGDVDYRGTTTAALQAMLDRGFNEAVASGLELQPPRQPPWEPSPAKVIPRPVPA</sequence>
<gene>
    <name evidence="3" type="ORF">EET67_18505</name>
</gene>
<dbReference type="InterPro" id="IPR008927">
    <property type="entry name" value="6-PGluconate_DH-like_C_sf"/>
</dbReference>
<dbReference type="RefSeq" id="WP_128628025.1">
    <property type="nucleotide sequence ID" value="NZ_RKST01000020.1"/>
</dbReference>
<accession>A0A432V2L2</accession>